<dbReference type="PANTHER" id="PTHR34981:SF1">
    <property type="entry name" value="CELL DIVISION PROTEIN ZAPA"/>
    <property type="match status" value="1"/>
</dbReference>
<dbReference type="Proteomes" id="UP000006228">
    <property type="component" value="Unassembled WGS sequence"/>
</dbReference>
<name>E8M261_PHOS4</name>
<evidence type="ECO:0000256" key="1">
    <source>
        <dbReference type="ARBA" id="ARBA00004496"/>
    </source>
</evidence>
<reference evidence="12 13" key="1">
    <citation type="journal article" date="2012" name="Int. J. Syst. Evol. Microbiol.">
        <title>Vibrio caribbeanicus sp. nov., isolated from the marine sponge Scleritoderma cyanea.</title>
        <authorList>
            <person name="Hoffmann M."/>
            <person name="Monday S.R."/>
            <person name="Allard M.W."/>
            <person name="Strain E.A."/>
            <person name="Whittaker P."/>
            <person name="Naum M."/>
            <person name="McCarthy P.J."/>
            <person name="Lopez J.V."/>
            <person name="Fischer M."/>
            <person name="Brown E.W."/>
        </authorList>
    </citation>
    <scope>NUCLEOTIDE SEQUENCE [LARGE SCALE GENOMIC DNA]</scope>
    <source>
        <strain evidence="13">DSMZ 21326</strain>
    </source>
</reference>
<dbReference type="GO" id="GO:0005829">
    <property type="term" value="C:cytosol"/>
    <property type="evidence" value="ECO:0007669"/>
    <property type="project" value="TreeGrafter"/>
</dbReference>
<dbReference type="RefSeq" id="WP_008073477.1">
    <property type="nucleotide sequence ID" value="NZ_AEVT01000012.1"/>
</dbReference>
<dbReference type="Pfam" id="PF05164">
    <property type="entry name" value="ZapA"/>
    <property type="match status" value="1"/>
</dbReference>
<keyword evidence="5" id="KW-0132">Cell division</keyword>
<evidence type="ECO:0000256" key="8">
    <source>
        <dbReference type="ARBA" id="ARBA00023306"/>
    </source>
</evidence>
<dbReference type="InterPro" id="IPR042233">
    <property type="entry name" value="Cell_div_ZapA_N"/>
</dbReference>
<evidence type="ECO:0000313" key="13">
    <source>
        <dbReference type="Proteomes" id="UP000006228"/>
    </source>
</evidence>
<comment type="subcellular location">
    <subcellularLocation>
        <location evidence="1">Cytoplasm</location>
    </subcellularLocation>
</comment>
<comment type="caution">
    <text evidence="12">The sequence shown here is derived from an EMBL/GenBank/DDBJ whole genome shotgun (WGS) entry which is preliminary data.</text>
</comment>
<dbReference type="eggNOG" id="COG3027">
    <property type="taxonomic scope" value="Bacteria"/>
</dbReference>
<sequence>MSNQAVEVEILGRVTRVNCPAGQEESLIKAAKRLDDNLQEMAGKTKITNEVQLLTFVALNFCHELESRDSVKQEQQSELTERMELLSASLSDALSKVKPGQQ</sequence>
<dbReference type="InterPro" id="IPR036192">
    <property type="entry name" value="Cell_div_ZapA-like_sf"/>
</dbReference>
<dbReference type="GO" id="GO:0043093">
    <property type="term" value="P:FtsZ-dependent cytokinesis"/>
    <property type="evidence" value="ECO:0007669"/>
    <property type="project" value="TreeGrafter"/>
</dbReference>
<gene>
    <name evidence="12" type="ORF">VISI1226_03069</name>
</gene>
<dbReference type="EMBL" id="AEVT01000012">
    <property type="protein sequence ID" value="EGA71898.1"/>
    <property type="molecule type" value="Genomic_DNA"/>
</dbReference>
<evidence type="ECO:0000256" key="3">
    <source>
        <dbReference type="ARBA" id="ARBA00015195"/>
    </source>
</evidence>
<dbReference type="GO" id="GO:0030428">
    <property type="term" value="C:cell septum"/>
    <property type="evidence" value="ECO:0007669"/>
    <property type="project" value="TreeGrafter"/>
</dbReference>
<evidence type="ECO:0000256" key="7">
    <source>
        <dbReference type="ARBA" id="ARBA00023210"/>
    </source>
</evidence>
<evidence type="ECO:0000256" key="2">
    <source>
        <dbReference type="ARBA" id="ARBA00010074"/>
    </source>
</evidence>
<evidence type="ECO:0000313" key="12">
    <source>
        <dbReference type="EMBL" id="EGA71898.1"/>
    </source>
</evidence>
<evidence type="ECO:0000256" key="11">
    <source>
        <dbReference type="ARBA" id="ARBA00033158"/>
    </source>
</evidence>
<dbReference type="Gene3D" id="3.30.160.880">
    <property type="entry name" value="Cell division protein ZapA protomer, N-terminal domain"/>
    <property type="match status" value="1"/>
</dbReference>
<dbReference type="GO" id="GO:0032153">
    <property type="term" value="C:cell division site"/>
    <property type="evidence" value="ECO:0007669"/>
    <property type="project" value="TreeGrafter"/>
</dbReference>
<keyword evidence="4" id="KW-0963">Cytoplasm</keyword>
<comment type="function">
    <text evidence="9">Activator of cell division through the inhibition of FtsZ GTPase activity, therefore promoting FtsZ assembly into bundles of protofilaments necessary for the formation of the division Z ring. It is recruited early at mid-cell but it is not essential for cell division.</text>
</comment>
<evidence type="ECO:0000256" key="9">
    <source>
        <dbReference type="ARBA" id="ARBA00024910"/>
    </source>
</evidence>
<comment type="similarity">
    <text evidence="2">Belongs to the ZapA family. Type 1 subfamily.</text>
</comment>
<evidence type="ECO:0000256" key="10">
    <source>
        <dbReference type="ARBA" id="ARBA00026068"/>
    </source>
</evidence>
<protein>
    <recommendedName>
        <fullName evidence="3">Cell division protein ZapA</fullName>
    </recommendedName>
    <alternativeName>
        <fullName evidence="11">Z ring-associated protein ZapA</fullName>
    </alternativeName>
</protein>
<evidence type="ECO:0000256" key="5">
    <source>
        <dbReference type="ARBA" id="ARBA00022618"/>
    </source>
</evidence>
<dbReference type="SUPFAM" id="SSF102829">
    <property type="entry name" value="Cell division protein ZapA-like"/>
    <property type="match status" value="1"/>
</dbReference>
<comment type="subunit">
    <text evidence="10">Homodimer. Interacts with FtsZ.</text>
</comment>
<dbReference type="OrthoDB" id="5917174at2"/>
<dbReference type="InterPro" id="IPR007838">
    <property type="entry name" value="Cell_div_ZapA-like"/>
</dbReference>
<organism evidence="12 13">
    <name type="scientific">Vibrio sinaloensis DSM 21326</name>
    <dbReference type="NCBI Taxonomy" id="945550"/>
    <lineage>
        <taxon>Bacteria</taxon>
        <taxon>Pseudomonadati</taxon>
        <taxon>Pseudomonadota</taxon>
        <taxon>Gammaproteobacteria</taxon>
        <taxon>Vibrionales</taxon>
        <taxon>Vibrionaceae</taxon>
        <taxon>Vibrio</taxon>
        <taxon>Vibrio oreintalis group</taxon>
    </lineage>
</organism>
<keyword evidence="7" id="KW-0717">Septation</keyword>
<keyword evidence="8" id="KW-0131">Cell cycle</keyword>
<dbReference type="AlphaFoldDB" id="E8M261"/>
<dbReference type="GO" id="GO:0000917">
    <property type="term" value="P:division septum assembly"/>
    <property type="evidence" value="ECO:0007669"/>
    <property type="project" value="UniProtKB-KW"/>
</dbReference>
<proteinExistence type="inferred from homology"/>
<accession>E8M261</accession>
<dbReference type="GO" id="GO:0000921">
    <property type="term" value="P:septin ring assembly"/>
    <property type="evidence" value="ECO:0007669"/>
    <property type="project" value="TreeGrafter"/>
</dbReference>
<evidence type="ECO:0000256" key="6">
    <source>
        <dbReference type="ARBA" id="ARBA00023054"/>
    </source>
</evidence>
<evidence type="ECO:0000256" key="4">
    <source>
        <dbReference type="ARBA" id="ARBA00022490"/>
    </source>
</evidence>
<dbReference type="PANTHER" id="PTHR34981">
    <property type="entry name" value="CELL DIVISION PROTEIN ZAPA"/>
    <property type="match status" value="1"/>
</dbReference>
<dbReference type="GeneID" id="95567754"/>
<keyword evidence="6" id="KW-0175">Coiled coil</keyword>